<accession>A0A392MX98</accession>
<evidence type="ECO:0000313" key="3">
    <source>
        <dbReference type="Proteomes" id="UP000265520"/>
    </source>
</evidence>
<feature type="region of interest" description="Disordered" evidence="1">
    <location>
        <begin position="1"/>
        <end position="62"/>
    </location>
</feature>
<evidence type="ECO:0000256" key="1">
    <source>
        <dbReference type="SAM" id="MobiDB-lite"/>
    </source>
</evidence>
<proteinExistence type="predicted"/>
<keyword evidence="3" id="KW-1185">Reference proteome</keyword>
<sequence>KRTSTATTTSNPATTPDDNASKRPRRSSRGSTKSSMVRPLEVVTSNIPNDTESPAINDQASSCQKEVIKEDVNSRMNVIPDQAEVQLSNKSFQDQQSASLAHSNKSEPARSSNLSPPYDAEKTVSLGLVVDRAIGQIDKYPHNNQEVTSFDDATDVLSTIANFLDMTPSQFVAIFDSPTINSAIVDSLVQEIKVLYDKDPLTFPISEFESLSVLLETLEQNESTFDLECFQALKIFLERLRSVI</sequence>
<reference evidence="2 3" key="1">
    <citation type="journal article" date="2018" name="Front. Plant Sci.">
        <title>Red Clover (Trifolium pratense) and Zigzag Clover (T. medium) - A Picture of Genomic Similarities and Differences.</title>
        <authorList>
            <person name="Dluhosova J."/>
            <person name="Istvanek J."/>
            <person name="Nedelnik J."/>
            <person name="Repkova J."/>
        </authorList>
    </citation>
    <scope>NUCLEOTIDE SEQUENCE [LARGE SCALE GENOMIC DNA]</scope>
    <source>
        <strain evidence="3">cv. 10/8</strain>
        <tissue evidence="2">Leaf</tissue>
    </source>
</reference>
<comment type="caution">
    <text evidence="2">The sequence shown here is derived from an EMBL/GenBank/DDBJ whole genome shotgun (WGS) entry which is preliminary data.</text>
</comment>
<gene>
    <name evidence="2" type="ORF">A2U01_0012255</name>
</gene>
<protein>
    <submittedName>
        <fullName evidence="2">Uncharacterized protein</fullName>
    </submittedName>
</protein>
<feature type="compositionally biased region" description="Polar residues" evidence="1">
    <location>
        <begin position="43"/>
        <end position="62"/>
    </location>
</feature>
<feature type="compositionally biased region" description="Low complexity" evidence="1">
    <location>
        <begin position="1"/>
        <end position="18"/>
    </location>
</feature>
<evidence type="ECO:0000313" key="2">
    <source>
        <dbReference type="EMBL" id="MCH91328.1"/>
    </source>
</evidence>
<dbReference type="Proteomes" id="UP000265520">
    <property type="component" value="Unassembled WGS sequence"/>
</dbReference>
<organism evidence="2 3">
    <name type="scientific">Trifolium medium</name>
    <dbReference type="NCBI Taxonomy" id="97028"/>
    <lineage>
        <taxon>Eukaryota</taxon>
        <taxon>Viridiplantae</taxon>
        <taxon>Streptophyta</taxon>
        <taxon>Embryophyta</taxon>
        <taxon>Tracheophyta</taxon>
        <taxon>Spermatophyta</taxon>
        <taxon>Magnoliopsida</taxon>
        <taxon>eudicotyledons</taxon>
        <taxon>Gunneridae</taxon>
        <taxon>Pentapetalae</taxon>
        <taxon>rosids</taxon>
        <taxon>fabids</taxon>
        <taxon>Fabales</taxon>
        <taxon>Fabaceae</taxon>
        <taxon>Papilionoideae</taxon>
        <taxon>50 kb inversion clade</taxon>
        <taxon>NPAAA clade</taxon>
        <taxon>Hologalegina</taxon>
        <taxon>IRL clade</taxon>
        <taxon>Trifolieae</taxon>
        <taxon>Trifolium</taxon>
    </lineage>
</organism>
<feature type="non-terminal residue" evidence="2">
    <location>
        <position position="1"/>
    </location>
</feature>
<feature type="compositionally biased region" description="Polar residues" evidence="1">
    <location>
        <begin position="88"/>
        <end position="103"/>
    </location>
</feature>
<dbReference type="EMBL" id="LXQA010020181">
    <property type="protein sequence ID" value="MCH91328.1"/>
    <property type="molecule type" value="Genomic_DNA"/>
</dbReference>
<feature type="region of interest" description="Disordered" evidence="1">
    <location>
        <begin position="88"/>
        <end position="118"/>
    </location>
</feature>
<dbReference type="AlphaFoldDB" id="A0A392MX98"/>
<name>A0A392MX98_9FABA</name>